<comment type="subunit">
    <text evidence="7">Homoheptamer.</text>
</comment>
<organism evidence="11 12">
    <name type="scientific">Stenotrophomonas maltophilia (strain K279a)</name>
    <dbReference type="NCBI Taxonomy" id="522373"/>
    <lineage>
        <taxon>Bacteria</taxon>
        <taxon>Pseudomonadati</taxon>
        <taxon>Pseudomonadota</taxon>
        <taxon>Gammaproteobacteria</taxon>
        <taxon>Lysobacterales</taxon>
        <taxon>Lysobacteraceae</taxon>
        <taxon>Stenotrophomonas</taxon>
        <taxon>Stenotrophomonas maltophilia group</taxon>
    </lineage>
</organism>
<feature type="transmembrane region" description="Helical" evidence="7">
    <location>
        <begin position="112"/>
        <end position="130"/>
    </location>
</feature>
<feature type="domain" description="Mechanosensitive ion channel transmembrane helices 2/3" evidence="10">
    <location>
        <begin position="91"/>
        <end position="131"/>
    </location>
</feature>
<sequence>MHARPAPRRHRFSAKDFRMIAAAAPAAPAATPWFHSLDWERLLETYGVPLLAAIVVLLVGLWVARRLSNAMPRATARMGVDPMLGSFLRNVVYAASLVIVVVLAIGTLGVQITPLLAVLGTAGLAVGLALKDSLSNIASGVMLVTLRPFRVGDVVTVAGQTGTVREVRIFQTVLTGADNQHTTIPNTLITAAPIINLTAEPTRRVELVIGIGYEDNIQLARDTALALMKADPRVLQTPAPDVVVYELGAHAINLGIRCYVKSADWFGTKVTLLEQLKLGYDKAGINIPYPQQDMHLYLHGKDGGVVEADALVRDKP</sequence>
<dbReference type="SUPFAM" id="SSF50182">
    <property type="entry name" value="Sm-like ribonucleoproteins"/>
    <property type="match status" value="1"/>
</dbReference>
<keyword evidence="4 7" id="KW-0812">Transmembrane</keyword>
<dbReference type="Gene3D" id="3.30.70.100">
    <property type="match status" value="1"/>
</dbReference>
<dbReference type="InterPro" id="IPR011066">
    <property type="entry name" value="MscS_channel_C_sf"/>
</dbReference>
<keyword evidence="7" id="KW-0997">Cell inner membrane</keyword>
<keyword evidence="7" id="KW-0406">Ion transport</keyword>
<dbReference type="InterPro" id="IPR049142">
    <property type="entry name" value="MS_channel_1st"/>
</dbReference>
<dbReference type="PANTHER" id="PTHR30221:SF1">
    <property type="entry name" value="SMALL-CONDUCTANCE MECHANOSENSITIVE CHANNEL"/>
    <property type="match status" value="1"/>
</dbReference>
<comment type="function">
    <text evidence="7">Mechanosensitive channel that participates in the regulation of osmotic pressure changes within the cell, opening in response to stretch forces in the membrane lipid bilayer, without the need for other proteins. Contributes to normal resistance to hypoosmotic shock. Forms an ion channel of 1.0 nanosiemens conductance with a slight preference for anions.</text>
</comment>
<feature type="transmembrane region" description="Helical" evidence="7">
    <location>
        <begin position="87"/>
        <end position="106"/>
    </location>
</feature>
<evidence type="ECO:0000313" key="11">
    <source>
        <dbReference type="EMBL" id="CAQ46428.1"/>
    </source>
</evidence>
<dbReference type="Pfam" id="PF05552">
    <property type="entry name" value="MS_channel_1st_1"/>
    <property type="match status" value="1"/>
</dbReference>
<dbReference type="InterPro" id="IPR010920">
    <property type="entry name" value="LSM_dom_sf"/>
</dbReference>
<dbReference type="InterPro" id="IPR023408">
    <property type="entry name" value="MscS_beta-dom_sf"/>
</dbReference>
<dbReference type="Pfam" id="PF21088">
    <property type="entry name" value="MS_channel_1st"/>
    <property type="match status" value="1"/>
</dbReference>
<dbReference type="eggNOG" id="COG0668">
    <property type="taxonomic scope" value="Bacteria"/>
</dbReference>
<dbReference type="Pfam" id="PF00924">
    <property type="entry name" value="MS_channel_2nd"/>
    <property type="match status" value="1"/>
</dbReference>
<dbReference type="EnsemblBacteria" id="CAQ46428">
    <property type="protein sequence ID" value="CAQ46428"/>
    <property type="gene ID" value="Smlt2977"/>
</dbReference>
<dbReference type="AlphaFoldDB" id="B2FJE9"/>
<dbReference type="Gene3D" id="2.30.30.60">
    <property type="match status" value="1"/>
</dbReference>
<dbReference type="EMBL" id="AM743169">
    <property type="protein sequence ID" value="CAQ46428.1"/>
    <property type="molecule type" value="Genomic_DNA"/>
</dbReference>
<dbReference type="Proteomes" id="UP000008840">
    <property type="component" value="Chromosome"/>
</dbReference>
<dbReference type="GO" id="GO:0005886">
    <property type="term" value="C:plasma membrane"/>
    <property type="evidence" value="ECO:0007669"/>
    <property type="project" value="UniProtKB-SubCell"/>
</dbReference>
<comment type="caution">
    <text evidence="7">Lacks conserved residue(s) required for the propagation of feature annotation.</text>
</comment>
<feature type="transmembrane region" description="Helical" evidence="7">
    <location>
        <begin position="46"/>
        <end position="64"/>
    </location>
</feature>
<dbReference type="Pfam" id="PF21082">
    <property type="entry name" value="MS_channel_3rd"/>
    <property type="match status" value="1"/>
</dbReference>
<name>B2FJE9_STRMK</name>
<dbReference type="InterPro" id="IPR008910">
    <property type="entry name" value="MSC_TM_helix"/>
</dbReference>
<dbReference type="PANTHER" id="PTHR30221">
    <property type="entry name" value="SMALL-CONDUCTANCE MECHANOSENSITIVE CHANNEL"/>
    <property type="match status" value="1"/>
</dbReference>
<comment type="similarity">
    <text evidence="2 7">Belongs to the MscS (TC 1.A.23) family.</text>
</comment>
<evidence type="ECO:0000259" key="9">
    <source>
        <dbReference type="Pfam" id="PF21082"/>
    </source>
</evidence>
<evidence type="ECO:0000256" key="1">
    <source>
        <dbReference type="ARBA" id="ARBA00004651"/>
    </source>
</evidence>
<evidence type="ECO:0000256" key="6">
    <source>
        <dbReference type="ARBA" id="ARBA00023136"/>
    </source>
</evidence>
<dbReference type="SUPFAM" id="SSF82689">
    <property type="entry name" value="Mechanosensitive channel protein MscS (YggB), C-terminal domain"/>
    <property type="match status" value="1"/>
</dbReference>
<keyword evidence="7" id="KW-0407">Ion channel</keyword>
<feature type="domain" description="Mechanosensitive ion channel MscS C-terminal" evidence="9">
    <location>
        <begin position="205"/>
        <end position="287"/>
    </location>
</feature>
<protein>
    <recommendedName>
        <fullName evidence="7">Small-conductance mechanosensitive channel</fullName>
    </recommendedName>
</protein>
<dbReference type="InterPro" id="IPR049278">
    <property type="entry name" value="MS_channel_C"/>
</dbReference>
<proteinExistence type="inferred from homology"/>
<dbReference type="InterPro" id="IPR011014">
    <property type="entry name" value="MscS_channel_TM-2"/>
</dbReference>
<keyword evidence="6 7" id="KW-0472">Membrane</keyword>
<keyword evidence="3" id="KW-1003">Cell membrane</keyword>
<evidence type="ECO:0000256" key="4">
    <source>
        <dbReference type="ARBA" id="ARBA00022692"/>
    </source>
</evidence>
<reference evidence="11 12" key="1">
    <citation type="journal article" date="2008" name="Genome Biol.">
        <title>The complete genome, comparative and functional analysis of Stenotrophomonas maltophilia reveals an organism heavily shielded by drug resistance determinants.</title>
        <authorList>
            <person name="Crossman L.C."/>
            <person name="Gould V.C."/>
            <person name="Dow J.M."/>
            <person name="Vernikos G.S."/>
            <person name="Okazaki A."/>
            <person name="Sebaihia M."/>
            <person name="Saunders D."/>
            <person name="Arrowsmith C."/>
            <person name="Carver T."/>
            <person name="Peters N."/>
            <person name="Adlem E."/>
            <person name="Kerhornou A."/>
            <person name="Lord A."/>
            <person name="Murphy L."/>
            <person name="Seeger K."/>
            <person name="Squares R."/>
            <person name="Rutter S."/>
            <person name="Quail M.A."/>
            <person name="Rajandream M.A."/>
            <person name="Harris D."/>
            <person name="Churcher C."/>
            <person name="Bentley S.D."/>
            <person name="Parkhill J."/>
            <person name="Thomson N.R."/>
            <person name="Avison M.B."/>
        </authorList>
    </citation>
    <scope>NUCLEOTIDE SEQUENCE [LARGE SCALE GENOMIC DNA]</scope>
    <source>
        <strain evidence="11 12">K279a</strain>
    </source>
</reference>
<keyword evidence="12" id="KW-1185">Reference proteome</keyword>
<dbReference type="InterPro" id="IPR006685">
    <property type="entry name" value="MscS_channel_2nd"/>
</dbReference>
<keyword evidence="7" id="KW-0813">Transport</keyword>
<dbReference type="SUPFAM" id="SSF82861">
    <property type="entry name" value="Mechanosensitive channel protein MscS (YggB), transmembrane region"/>
    <property type="match status" value="1"/>
</dbReference>
<dbReference type="InterPro" id="IPR045275">
    <property type="entry name" value="MscS_archaea/bacteria_type"/>
</dbReference>
<dbReference type="KEGG" id="sml:Smlt2977"/>
<dbReference type="Gene3D" id="1.10.287.1260">
    <property type="match status" value="1"/>
</dbReference>
<evidence type="ECO:0000259" key="8">
    <source>
        <dbReference type="Pfam" id="PF00924"/>
    </source>
</evidence>
<feature type="domain" description="Mechanosensitive ion channel MscS" evidence="8">
    <location>
        <begin position="132"/>
        <end position="198"/>
    </location>
</feature>
<keyword evidence="5 7" id="KW-1133">Transmembrane helix</keyword>
<evidence type="ECO:0000259" key="10">
    <source>
        <dbReference type="Pfam" id="PF21088"/>
    </source>
</evidence>
<gene>
    <name evidence="11" type="ordered locus">Smlt2977</name>
</gene>
<evidence type="ECO:0000256" key="3">
    <source>
        <dbReference type="ARBA" id="ARBA00022475"/>
    </source>
</evidence>
<evidence type="ECO:0000256" key="2">
    <source>
        <dbReference type="ARBA" id="ARBA00008017"/>
    </source>
</evidence>
<accession>B2FJE9</accession>
<evidence type="ECO:0000256" key="7">
    <source>
        <dbReference type="RuleBase" id="RU369025"/>
    </source>
</evidence>
<dbReference type="GO" id="GO:0008381">
    <property type="term" value="F:mechanosensitive monoatomic ion channel activity"/>
    <property type="evidence" value="ECO:0007669"/>
    <property type="project" value="InterPro"/>
</dbReference>
<dbReference type="HOGENOM" id="CLU_037945_1_1_6"/>
<comment type="subcellular location">
    <subcellularLocation>
        <location evidence="7">Cell inner membrane</location>
        <topology evidence="7">Multi-pass membrane protein</topology>
    </subcellularLocation>
    <subcellularLocation>
        <location evidence="1">Cell membrane</location>
        <topology evidence="1">Multi-pass membrane protein</topology>
    </subcellularLocation>
</comment>
<evidence type="ECO:0000256" key="5">
    <source>
        <dbReference type="ARBA" id="ARBA00022989"/>
    </source>
</evidence>
<evidence type="ECO:0000313" key="12">
    <source>
        <dbReference type="Proteomes" id="UP000008840"/>
    </source>
</evidence>